<protein>
    <submittedName>
        <fullName evidence="1">Uncharacterized protein</fullName>
    </submittedName>
</protein>
<proteinExistence type="predicted"/>
<sequence>MAIKAIIFTDPECKKPCEDAIESMGEYIAKGEMEVMEISEAIRQGYDLGEPEGVPFIGFISESSKKCLTRSFFHDENGKITLQRYGAEVEGEPKKLSEQISHINLEKGEETLEAPEE</sequence>
<organism evidence="1">
    <name type="scientific">marine sediment metagenome</name>
    <dbReference type="NCBI Taxonomy" id="412755"/>
    <lineage>
        <taxon>unclassified sequences</taxon>
        <taxon>metagenomes</taxon>
        <taxon>ecological metagenomes</taxon>
    </lineage>
</organism>
<dbReference type="EMBL" id="BARV01000549">
    <property type="protein sequence ID" value="GAH99767.1"/>
    <property type="molecule type" value="Genomic_DNA"/>
</dbReference>
<name>X1JZV2_9ZZZZ</name>
<comment type="caution">
    <text evidence="1">The sequence shown here is derived from an EMBL/GenBank/DDBJ whole genome shotgun (WGS) entry which is preliminary data.</text>
</comment>
<accession>X1JZV2</accession>
<dbReference type="AlphaFoldDB" id="X1JZV2"/>
<evidence type="ECO:0000313" key="1">
    <source>
        <dbReference type="EMBL" id="GAH99767.1"/>
    </source>
</evidence>
<gene>
    <name evidence="1" type="ORF">S06H3_02001</name>
</gene>
<reference evidence="1" key="1">
    <citation type="journal article" date="2014" name="Front. Microbiol.">
        <title>High frequency of phylogenetically diverse reductive dehalogenase-homologous genes in deep subseafloor sedimentary metagenomes.</title>
        <authorList>
            <person name="Kawai M."/>
            <person name="Futagami T."/>
            <person name="Toyoda A."/>
            <person name="Takaki Y."/>
            <person name="Nishi S."/>
            <person name="Hori S."/>
            <person name="Arai W."/>
            <person name="Tsubouchi T."/>
            <person name="Morono Y."/>
            <person name="Uchiyama I."/>
            <person name="Ito T."/>
            <person name="Fujiyama A."/>
            <person name="Inagaki F."/>
            <person name="Takami H."/>
        </authorList>
    </citation>
    <scope>NUCLEOTIDE SEQUENCE</scope>
    <source>
        <strain evidence="1">Expedition CK06-06</strain>
    </source>
</reference>